<dbReference type="InterPro" id="IPR050267">
    <property type="entry name" value="Anti-sigma-factor_SerPK"/>
</dbReference>
<protein>
    <submittedName>
        <fullName evidence="7">Anti-sigma regulatory factor (Ser/Thr protein kinase)</fullName>
    </submittedName>
</protein>
<dbReference type="Proteomes" id="UP001236723">
    <property type="component" value="Unassembled WGS sequence"/>
</dbReference>
<keyword evidence="5" id="KW-0067">ATP-binding</keyword>
<evidence type="ECO:0000256" key="3">
    <source>
        <dbReference type="ARBA" id="ARBA00022741"/>
    </source>
</evidence>
<evidence type="ECO:0000256" key="2">
    <source>
        <dbReference type="ARBA" id="ARBA00022679"/>
    </source>
</evidence>
<feature type="domain" description="Histidine kinase/HSP90-like ATPase" evidence="6">
    <location>
        <begin position="181"/>
        <end position="295"/>
    </location>
</feature>
<dbReference type="InterPro" id="IPR003594">
    <property type="entry name" value="HATPase_dom"/>
</dbReference>
<dbReference type="InterPro" id="IPR036890">
    <property type="entry name" value="HATPase_C_sf"/>
</dbReference>
<accession>A0ABU0DVQ6</accession>
<evidence type="ECO:0000313" key="8">
    <source>
        <dbReference type="Proteomes" id="UP001236723"/>
    </source>
</evidence>
<dbReference type="RefSeq" id="WP_307069174.1">
    <property type="nucleotide sequence ID" value="NZ_JAUSUP010000009.1"/>
</dbReference>
<organism evidence="7 8">
    <name type="scientific">Alkalibacillus filiformis</name>
    <dbReference type="NCBI Taxonomy" id="200990"/>
    <lineage>
        <taxon>Bacteria</taxon>
        <taxon>Bacillati</taxon>
        <taxon>Bacillota</taxon>
        <taxon>Bacilli</taxon>
        <taxon>Bacillales</taxon>
        <taxon>Bacillaceae</taxon>
        <taxon>Alkalibacillus</taxon>
    </lineage>
</organism>
<dbReference type="Gene3D" id="3.30.565.10">
    <property type="entry name" value="Histidine kinase-like ATPase, C-terminal domain"/>
    <property type="match status" value="1"/>
</dbReference>
<keyword evidence="1" id="KW-0723">Serine/threonine-protein kinase</keyword>
<evidence type="ECO:0000256" key="1">
    <source>
        <dbReference type="ARBA" id="ARBA00022527"/>
    </source>
</evidence>
<reference evidence="7 8" key="1">
    <citation type="submission" date="2023-07" db="EMBL/GenBank/DDBJ databases">
        <title>Genomic Encyclopedia of Type Strains, Phase IV (KMG-IV): sequencing the most valuable type-strain genomes for metagenomic binning, comparative biology and taxonomic classification.</title>
        <authorList>
            <person name="Goeker M."/>
        </authorList>
    </citation>
    <scope>NUCLEOTIDE SEQUENCE [LARGE SCALE GENOMIC DNA]</scope>
    <source>
        <strain evidence="7 8">DSM 15448</strain>
    </source>
</reference>
<dbReference type="Pfam" id="PF13581">
    <property type="entry name" value="HATPase_c_2"/>
    <property type="match status" value="1"/>
</dbReference>
<dbReference type="PANTHER" id="PTHR35526">
    <property type="entry name" value="ANTI-SIGMA-F FACTOR RSBW-RELATED"/>
    <property type="match status" value="1"/>
</dbReference>
<dbReference type="CDD" id="cd16936">
    <property type="entry name" value="HATPase_RsbW-like"/>
    <property type="match status" value="1"/>
</dbReference>
<sequence>MKSLITRFKKDTIKINKNTISASLSSVPIDSYSIMKERAIIAWIVYHLSELFSINDHDKEKLFNHAFNIDDEREVEDQTVKYLIKLAETGVKWIKQGEDIEERISELQSIPQEHKELFIQLLKEVEGSSSISPEPKSEDNWEVYKDVIYSATNGSLVLINKSQVGHLKKGKLLCEVSITSKEDLPKARSLAKQVFENEGYKVSEMMTHSLLISEAVTNVLKHALHGRLLIYKDGVQLRFVVEDEGPGFPLKQLPKMVLMSGYSTKRSLGQGFTLMMKLADRIFLETSSTGSTVIIEAIRGQAQENQDELRVGEAQ</sequence>
<name>A0ABU0DVQ6_9BACI</name>
<evidence type="ECO:0000256" key="5">
    <source>
        <dbReference type="ARBA" id="ARBA00022840"/>
    </source>
</evidence>
<proteinExistence type="predicted"/>
<evidence type="ECO:0000259" key="6">
    <source>
        <dbReference type="Pfam" id="PF13581"/>
    </source>
</evidence>
<keyword evidence="3" id="KW-0547">Nucleotide-binding</keyword>
<dbReference type="EMBL" id="JAUSUP010000009">
    <property type="protein sequence ID" value="MDQ0352527.1"/>
    <property type="molecule type" value="Genomic_DNA"/>
</dbReference>
<dbReference type="SUPFAM" id="SSF55874">
    <property type="entry name" value="ATPase domain of HSP90 chaperone/DNA topoisomerase II/histidine kinase"/>
    <property type="match status" value="1"/>
</dbReference>
<evidence type="ECO:0000256" key="4">
    <source>
        <dbReference type="ARBA" id="ARBA00022777"/>
    </source>
</evidence>
<dbReference type="PANTHER" id="PTHR35526:SF3">
    <property type="entry name" value="ANTI-SIGMA-F FACTOR RSBW"/>
    <property type="match status" value="1"/>
</dbReference>
<gene>
    <name evidence="7" type="ORF">J2R98_002372</name>
</gene>
<comment type="caution">
    <text evidence="7">The sequence shown here is derived from an EMBL/GenBank/DDBJ whole genome shotgun (WGS) entry which is preliminary data.</text>
</comment>
<keyword evidence="2" id="KW-0808">Transferase</keyword>
<evidence type="ECO:0000313" key="7">
    <source>
        <dbReference type="EMBL" id="MDQ0352527.1"/>
    </source>
</evidence>
<keyword evidence="4" id="KW-0418">Kinase</keyword>
<keyword evidence="8" id="KW-1185">Reference proteome</keyword>